<evidence type="ECO:0000313" key="2">
    <source>
        <dbReference type="EMBL" id="RMT58415.1"/>
    </source>
</evidence>
<organism evidence="2 3">
    <name type="scientific">Pseudomonas syringae pv. theae</name>
    <dbReference type="NCBI Taxonomy" id="103985"/>
    <lineage>
        <taxon>Bacteria</taxon>
        <taxon>Pseudomonadati</taxon>
        <taxon>Pseudomonadota</taxon>
        <taxon>Gammaproteobacteria</taxon>
        <taxon>Pseudomonadales</taxon>
        <taxon>Pseudomonadaceae</taxon>
        <taxon>Pseudomonas</taxon>
        <taxon>Pseudomonas syringae</taxon>
    </lineage>
</organism>
<evidence type="ECO:0000256" key="1">
    <source>
        <dbReference type="SAM" id="Phobius"/>
    </source>
</evidence>
<reference evidence="2 3" key="1">
    <citation type="submission" date="2018-08" db="EMBL/GenBank/DDBJ databases">
        <title>Recombination of ecologically and evolutionarily significant loci maintains genetic cohesion in the Pseudomonas syringae species complex.</title>
        <authorList>
            <person name="Dillon M."/>
            <person name="Thakur S."/>
            <person name="Almeida R.N.D."/>
            <person name="Weir B.S."/>
            <person name="Guttman D.S."/>
        </authorList>
    </citation>
    <scope>NUCLEOTIDE SEQUENCE [LARGE SCALE GENOMIC DNA]</scope>
    <source>
        <strain evidence="2 3">ICMP 3934</strain>
    </source>
</reference>
<keyword evidence="1" id="KW-1133">Transmembrane helix</keyword>
<gene>
    <name evidence="2" type="ORF">ALP44_100997</name>
</gene>
<feature type="transmembrane region" description="Helical" evidence="1">
    <location>
        <begin position="1030"/>
        <end position="1052"/>
    </location>
</feature>
<protein>
    <submittedName>
        <fullName evidence="2">Transposase</fullName>
    </submittedName>
</protein>
<feature type="transmembrane region" description="Helical" evidence="1">
    <location>
        <begin position="1090"/>
        <end position="1108"/>
    </location>
</feature>
<sequence>MVRPYFQAWLVRRHLGGPCTRQAALVRRSQSTRTRLATATTSSDVRFKPAARRRVATPEQGIRTMTIGRLSDGPSCEMDKLIVQIVGKKHSHQQQVLLLGSDGTRIYPPKSEVLERELFSSTLKVWDHIEGTHLHLQIATLDGEPIRLPLLSDTKVTPRQADAQFNQIVPVLPFVALPGSKTVDDMGTPVLARAGYVYVFYQEKLWRELEIQVSETGNTYHDIDVARYRQQDGFVAGERKATGVALEEIWLPALWNNRPVQTLQLCFSEIQLSAARLERLEKDAVSRNQRCNSPDLSGSKKRFTDLYKGKPDGTAMLDAFSGFDAKNPVAQALIAPIKATRLNLQYNVFPISLAAPQRARQPGFERLLDHPARYLCDLSGQFPVESFRQAKAFLAEAARGITVQDVRHLELTAMADALLASLPVEVDAEPVDAGVLWEAQAGAIDVLDKARQRQVCGVLLDDACYRLRHLRQRVDTCQQLFALCARHAVLHPHHASALLVQQLVVPRSIRGQENPLHAAMAKLHEPGRQAINQSAATVQRAVVWRHMLSAQDALVASLKQSATEQMLADHLSLESFDYVAAMYELSRTLATLALLPSNVDPLAPGGDMVDAVTGVGLWDQAVSAGQKFLNAVASDDTSPLHLMLWPECDLQTACAPYVVPNTDDENKGDGRFRATELARFETRPAPDPIAQVTLDATTLANLLAGDSLQNFFLINNGKATTAALVGIFENLQSASDGAANAVDKASQALASTKGNVNSAPANVRSANDRLTQMQERLGANAHKINVNRQGRGVQQLRSMMPEHFGAAFLIRRNQVTPQHYIFGLEDLPGRESLPKTRYGQYLRADGTPFGDIAPPPPTRLPTGDNLVLVIPRVHKTAQVVGDMNRTLKKAREAAGAVGDAERGHIRAKSGLSEAIEGLDAEKNKAAYRVLGSTPFCLAVLMLEVWNVSSEVSAWEQTVREKNKYRASGGVLSAGLDLVIALEALAVKFAGTQSAIALSRKTLLTVSEIQAKRWLGTALGNVLTKELTARLILQFLSGVALTGLNLYDAWYAWHWNDQATYGYLLISTGGLAGTLGAGFGGATKLFKLNALSWIALLLIGAGVGVVVLLSSTPMESWLANGPFGESNRADHYLQDPQEAFYRLISLLAGITITISKNPSYDPQATFDAYAETPYAIRISDTIIRLESRLPGLISRLDSLSIQAECRLKLVSNVSSNQGIPYQTNAKNSLRPESPKAQRLHPDALELYFSTPINTTSSTGNTTYHFEWAVRAQFTLIRSGEKRYFPAPPIKDGTQFSEAWAKPDFNKVNQPFWADESTHKAKPND</sequence>
<proteinExistence type="predicted"/>
<comment type="caution">
    <text evidence="2">The sequence shown here is derived from an EMBL/GenBank/DDBJ whole genome shotgun (WGS) entry which is preliminary data.</text>
</comment>
<name>A0A3M5MED3_PSESX</name>
<accession>A0A3M5MED3</accession>
<keyword evidence="1" id="KW-0472">Membrane</keyword>
<feature type="transmembrane region" description="Helical" evidence="1">
    <location>
        <begin position="1059"/>
        <end position="1078"/>
    </location>
</feature>
<evidence type="ECO:0000313" key="3">
    <source>
        <dbReference type="Proteomes" id="UP000282636"/>
    </source>
</evidence>
<dbReference type="EMBL" id="RBTL01000342">
    <property type="protein sequence ID" value="RMT58415.1"/>
    <property type="molecule type" value="Genomic_DNA"/>
</dbReference>
<keyword evidence="1" id="KW-0812">Transmembrane</keyword>
<dbReference type="Proteomes" id="UP000282636">
    <property type="component" value="Unassembled WGS sequence"/>
</dbReference>
<dbReference type="CDD" id="cd20705">
    <property type="entry name" value="MIX_I"/>
    <property type="match status" value="1"/>
</dbReference>